<name>A0ACC0ARI2_CATRO</name>
<keyword evidence="2" id="KW-1185">Reference proteome</keyword>
<evidence type="ECO:0000313" key="1">
    <source>
        <dbReference type="EMBL" id="KAI5663231.1"/>
    </source>
</evidence>
<sequence length="109" mass="12447">MMIVMMILMTDRGLLKFRSQYMAITGWTLTDAEELFNVATDPRSRLSSSDRDACYIQYLLGSSLFTDKSGNIVPSKHWSLLKDAWIYMYFPIFAPAVRPGALSCKTHIQ</sequence>
<organism evidence="1 2">
    <name type="scientific">Catharanthus roseus</name>
    <name type="common">Madagascar periwinkle</name>
    <name type="synonym">Vinca rosea</name>
    <dbReference type="NCBI Taxonomy" id="4058"/>
    <lineage>
        <taxon>Eukaryota</taxon>
        <taxon>Viridiplantae</taxon>
        <taxon>Streptophyta</taxon>
        <taxon>Embryophyta</taxon>
        <taxon>Tracheophyta</taxon>
        <taxon>Spermatophyta</taxon>
        <taxon>Magnoliopsida</taxon>
        <taxon>eudicotyledons</taxon>
        <taxon>Gunneridae</taxon>
        <taxon>Pentapetalae</taxon>
        <taxon>asterids</taxon>
        <taxon>lamiids</taxon>
        <taxon>Gentianales</taxon>
        <taxon>Apocynaceae</taxon>
        <taxon>Rauvolfioideae</taxon>
        <taxon>Vinceae</taxon>
        <taxon>Catharanthinae</taxon>
        <taxon>Catharanthus</taxon>
    </lineage>
</organism>
<accession>A0ACC0ARI2</accession>
<gene>
    <name evidence="1" type="ORF">M9H77_22554</name>
</gene>
<reference evidence="2" key="1">
    <citation type="journal article" date="2023" name="Nat. Plants">
        <title>Single-cell RNA sequencing provides a high-resolution roadmap for understanding the multicellular compartmentation of specialized metabolism.</title>
        <authorList>
            <person name="Sun S."/>
            <person name="Shen X."/>
            <person name="Li Y."/>
            <person name="Li Y."/>
            <person name="Wang S."/>
            <person name="Li R."/>
            <person name="Zhang H."/>
            <person name="Shen G."/>
            <person name="Guo B."/>
            <person name="Wei J."/>
            <person name="Xu J."/>
            <person name="St-Pierre B."/>
            <person name="Chen S."/>
            <person name="Sun C."/>
        </authorList>
    </citation>
    <scope>NUCLEOTIDE SEQUENCE [LARGE SCALE GENOMIC DNA]</scope>
</reference>
<dbReference type="Proteomes" id="UP001060085">
    <property type="component" value="Linkage Group LG05"/>
</dbReference>
<protein>
    <submittedName>
        <fullName evidence="1">Uncharacterized protein</fullName>
    </submittedName>
</protein>
<proteinExistence type="predicted"/>
<dbReference type="EMBL" id="CM044705">
    <property type="protein sequence ID" value="KAI5663231.1"/>
    <property type="molecule type" value="Genomic_DNA"/>
</dbReference>
<evidence type="ECO:0000313" key="2">
    <source>
        <dbReference type="Proteomes" id="UP001060085"/>
    </source>
</evidence>
<comment type="caution">
    <text evidence="1">The sequence shown here is derived from an EMBL/GenBank/DDBJ whole genome shotgun (WGS) entry which is preliminary data.</text>
</comment>